<evidence type="ECO:0000313" key="1">
    <source>
        <dbReference type="EMBL" id="SGY48815.1"/>
    </source>
</evidence>
<dbReference type="EMBL" id="FQNC01000043">
    <property type="protein sequence ID" value="SGY48815.1"/>
    <property type="molecule type" value="Genomic_DNA"/>
</dbReference>
<proteinExistence type="predicted"/>
<gene>
    <name evidence="1" type="primary">BQ5605_C001g00696</name>
    <name evidence="1" type="ORF">BQ5605_C001G00696</name>
</gene>
<sequence>MSNEKQAFFLFCLSMPFALRPRPLQTQIMLISSSQQRDYNCAEDRVEVSSAKPSL</sequence>
<protein>
    <submittedName>
        <fullName evidence="1">BQ5605_C001g00696 protein</fullName>
    </submittedName>
</protein>
<evidence type="ECO:0000313" key="2">
    <source>
        <dbReference type="Proteomes" id="UP000249464"/>
    </source>
</evidence>
<accession>A0A2X0P6Q0</accession>
<dbReference type="Proteomes" id="UP000249464">
    <property type="component" value="Unassembled WGS sequence"/>
</dbReference>
<dbReference type="AlphaFoldDB" id="A0A2X0P6Q0"/>
<organism evidence="1 2">
    <name type="scientific">Microbotryum silenes-dioicae</name>
    <dbReference type="NCBI Taxonomy" id="796604"/>
    <lineage>
        <taxon>Eukaryota</taxon>
        <taxon>Fungi</taxon>
        <taxon>Dikarya</taxon>
        <taxon>Basidiomycota</taxon>
        <taxon>Pucciniomycotina</taxon>
        <taxon>Microbotryomycetes</taxon>
        <taxon>Microbotryales</taxon>
        <taxon>Microbotryaceae</taxon>
        <taxon>Microbotryum</taxon>
    </lineage>
</organism>
<keyword evidence="2" id="KW-1185">Reference proteome</keyword>
<name>A0A2X0P6Q0_9BASI</name>
<reference evidence="1 2" key="1">
    <citation type="submission" date="2016-11" db="EMBL/GenBank/DDBJ databases">
        <authorList>
            <person name="Jaros S."/>
            <person name="Januszkiewicz K."/>
            <person name="Wedrychowicz H."/>
        </authorList>
    </citation>
    <scope>NUCLEOTIDE SEQUENCE [LARGE SCALE GENOMIC DNA]</scope>
</reference>